<dbReference type="EMBL" id="JAAEDI010000044">
    <property type="protein sequence ID" value="MBR0653272.1"/>
    <property type="molecule type" value="Genomic_DNA"/>
</dbReference>
<evidence type="ECO:0000259" key="5">
    <source>
        <dbReference type="PROSITE" id="PS51503"/>
    </source>
</evidence>
<dbReference type="Proteomes" id="UP000698752">
    <property type="component" value="Unassembled WGS sequence"/>
</dbReference>
<keyword evidence="1 4" id="KW-0812">Transmembrane</keyword>
<dbReference type="NCBIfam" id="NF033233">
    <property type="entry name" value="twin_helix"/>
    <property type="match status" value="1"/>
</dbReference>
<dbReference type="PROSITE" id="PS51503">
    <property type="entry name" value="HIG1"/>
    <property type="match status" value="1"/>
</dbReference>
<dbReference type="RefSeq" id="WP_211871981.1">
    <property type="nucleotide sequence ID" value="NZ_JAAEDI010000044.1"/>
</dbReference>
<evidence type="ECO:0000256" key="1">
    <source>
        <dbReference type="ARBA" id="ARBA00022692"/>
    </source>
</evidence>
<keyword evidence="3 4" id="KW-0472">Membrane</keyword>
<dbReference type="Pfam" id="PF04588">
    <property type="entry name" value="HIG_1_N"/>
    <property type="match status" value="1"/>
</dbReference>
<evidence type="ECO:0000256" key="3">
    <source>
        <dbReference type="ARBA" id="ARBA00023136"/>
    </source>
</evidence>
<keyword evidence="2 4" id="KW-1133">Transmembrane helix</keyword>
<comment type="caution">
    <text evidence="6">The sequence shown here is derived from an EMBL/GenBank/DDBJ whole genome shotgun (WGS) entry which is preliminary data.</text>
</comment>
<organism evidence="6 7">
    <name type="scientific">Neoroseomonas terrae</name>
    <dbReference type="NCBI Taxonomy" id="424799"/>
    <lineage>
        <taxon>Bacteria</taxon>
        <taxon>Pseudomonadati</taxon>
        <taxon>Pseudomonadota</taxon>
        <taxon>Alphaproteobacteria</taxon>
        <taxon>Acetobacterales</taxon>
        <taxon>Acetobacteraceae</taxon>
        <taxon>Neoroseomonas</taxon>
    </lineage>
</organism>
<reference evidence="7" key="1">
    <citation type="journal article" date="2021" name="Syst. Appl. Microbiol.">
        <title>Roseomonas hellenica sp. nov., isolated from roots of wild-growing Alkanna tinctoria.</title>
        <authorList>
            <person name="Rat A."/>
            <person name="Naranjo H.D."/>
            <person name="Lebbe L."/>
            <person name="Cnockaert M."/>
            <person name="Krigas N."/>
            <person name="Grigoriadou K."/>
            <person name="Maloupa E."/>
            <person name="Willems A."/>
        </authorList>
    </citation>
    <scope>NUCLEOTIDE SEQUENCE [LARGE SCALE GENOMIC DNA]</scope>
    <source>
        <strain evidence="7">LMG 31159</strain>
    </source>
</reference>
<evidence type="ECO:0000313" key="6">
    <source>
        <dbReference type="EMBL" id="MBR0653272.1"/>
    </source>
</evidence>
<keyword evidence="7" id="KW-1185">Reference proteome</keyword>
<evidence type="ECO:0000256" key="2">
    <source>
        <dbReference type="ARBA" id="ARBA00022989"/>
    </source>
</evidence>
<sequence length="64" mass="6967">MITFLSILVGLAMLATLGVLFAGVLGMAGGEGNSRRSNMLMRWRIGLQFLAVVLFAILMLLLKR</sequence>
<feature type="transmembrane region" description="Helical" evidence="4">
    <location>
        <begin position="42"/>
        <end position="62"/>
    </location>
</feature>
<evidence type="ECO:0000313" key="7">
    <source>
        <dbReference type="Proteomes" id="UP000698752"/>
    </source>
</evidence>
<name>A0ABS5EQK6_9PROT</name>
<dbReference type="InterPro" id="IPR007667">
    <property type="entry name" value="Hypoxia_induced_domain"/>
</dbReference>
<feature type="domain" description="HIG1" evidence="5">
    <location>
        <begin position="1"/>
        <end position="64"/>
    </location>
</feature>
<evidence type="ECO:0000256" key="4">
    <source>
        <dbReference type="SAM" id="Phobius"/>
    </source>
</evidence>
<accession>A0ABS5EQK6</accession>
<protein>
    <submittedName>
        <fullName evidence="6">Twin transmembrane helix small protein</fullName>
    </submittedName>
</protein>
<gene>
    <name evidence="6" type="ORF">GXW78_26705</name>
</gene>
<proteinExistence type="predicted"/>